<evidence type="ECO:0000256" key="2">
    <source>
        <dbReference type="ARBA" id="ARBA00008834"/>
    </source>
</evidence>
<dbReference type="Proteomes" id="UP001345219">
    <property type="component" value="Chromosome 16"/>
</dbReference>
<keyword evidence="7" id="KW-0961">Cell wall biogenesis/degradation</keyword>
<dbReference type="GO" id="GO:0071555">
    <property type="term" value="P:cell wall organization"/>
    <property type="evidence" value="ECO:0007669"/>
    <property type="project" value="UniProtKB-KW"/>
</dbReference>
<keyword evidence="4" id="KW-0964">Secreted</keyword>
<evidence type="ECO:0000313" key="11">
    <source>
        <dbReference type="EMBL" id="KAK4751865.1"/>
    </source>
</evidence>
<evidence type="ECO:0008006" key="13">
    <source>
        <dbReference type="Google" id="ProtNLM"/>
    </source>
</evidence>
<dbReference type="GO" id="GO:0004650">
    <property type="term" value="F:polygalacturonase activity"/>
    <property type="evidence" value="ECO:0007669"/>
    <property type="project" value="InterPro"/>
</dbReference>
<dbReference type="FunFam" id="2.160.20.10:FF:000004">
    <property type="entry name" value="Pectin lyase-like superfamily protein"/>
    <property type="match status" value="1"/>
</dbReference>
<comment type="caution">
    <text evidence="11">The sequence shown here is derived from an EMBL/GenBank/DDBJ whole genome shotgun (WGS) entry which is preliminary data.</text>
</comment>
<evidence type="ECO:0000256" key="6">
    <source>
        <dbReference type="ARBA" id="ARBA00023295"/>
    </source>
</evidence>
<evidence type="ECO:0000256" key="4">
    <source>
        <dbReference type="ARBA" id="ARBA00022525"/>
    </source>
</evidence>
<dbReference type="AlphaFoldDB" id="A0AAN7PUI8"/>
<keyword evidence="5 8" id="KW-0378">Hydrolase</keyword>
<evidence type="ECO:0000256" key="1">
    <source>
        <dbReference type="ARBA" id="ARBA00004191"/>
    </source>
</evidence>
<proteinExistence type="inferred from homology"/>
<evidence type="ECO:0000256" key="8">
    <source>
        <dbReference type="RuleBase" id="RU361169"/>
    </source>
</evidence>
<evidence type="ECO:0000256" key="5">
    <source>
        <dbReference type="ARBA" id="ARBA00022801"/>
    </source>
</evidence>
<keyword evidence="10" id="KW-0732">Signal</keyword>
<comment type="similarity">
    <text evidence="2 8">Belongs to the glycosyl hydrolase 28 family.</text>
</comment>
<protein>
    <recommendedName>
        <fullName evidence="13">Polygalacturonase</fullName>
    </recommendedName>
</protein>
<organism evidence="11 12">
    <name type="scientific">Trapa incisa</name>
    <dbReference type="NCBI Taxonomy" id="236973"/>
    <lineage>
        <taxon>Eukaryota</taxon>
        <taxon>Viridiplantae</taxon>
        <taxon>Streptophyta</taxon>
        <taxon>Embryophyta</taxon>
        <taxon>Tracheophyta</taxon>
        <taxon>Spermatophyta</taxon>
        <taxon>Magnoliopsida</taxon>
        <taxon>eudicotyledons</taxon>
        <taxon>Gunneridae</taxon>
        <taxon>Pentapetalae</taxon>
        <taxon>rosids</taxon>
        <taxon>malvids</taxon>
        <taxon>Myrtales</taxon>
        <taxon>Lythraceae</taxon>
        <taxon>Trapa</taxon>
    </lineage>
</organism>
<dbReference type="SUPFAM" id="SSF51126">
    <property type="entry name" value="Pectin lyase-like"/>
    <property type="match status" value="1"/>
</dbReference>
<dbReference type="InterPro" id="IPR012334">
    <property type="entry name" value="Pectin_lyas_fold"/>
</dbReference>
<evidence type="ECO:0000256" key="3">
    <source>
        <dbReference type="ARBA" id="ARBA00022512"/>
    </source>
</evidence>
<dbReference type="EMBL" id="JAXIOK010000016">
    <property type="protein sequence ID" value="KAK4751865.1"/>
    <property type="molecule type" value="Genomic_DNA"/>
</dbReference>
<keyword evidence="9" id="KW-0812">Transmembrane</keyword>
<keyword evidence="6 8" id="KW-0326">Glycosidase</keyword>
<evidence type="ECO:0000256" key="7">
    <source>
        <dbReference type="ARBA" id="ARBA00023316"/>
    </source>
</evidence>
<keyword evidence="3" id="KW-0134">Cell wall</keyword>
<comment type="subcellular location">
    <subcellularLocation>
        <location evidence="1">Secreted</location>
        <location evidence="1">Cell wall</location>
    </subcellularLocation>
</comment>
<dbReference type="PANTHER" id="PTHR31375">
    <property type="match status" value="1"/>
</dbReference>
<keyword evidence="9" id="KW-0472">Membrane</keyword>
<dbReference type="InterPro" id="IPR006626">
    <property type="entry name" value="PbH1"/>
</dbReference>
<dbReference type="Gene3D" id="2.160.20.10">
    <property type="entry name" value="Single-stranded right-handed beta-helix, Pectin lyase-like"/>
    <property type="match status" value="1"/>
</dbReference>
<evidence type="ECO:0000256" key="9">
    <source>
        <dbReference type="SAM" id="Phobius"/>
    </source>
</evidence>
<feature type="chain" id="PRO_5043017400" description="Polygalacturonase" evidence="10">
    <location>
        <begin position="33"/>
        <end position="401"/>
    </location>
</feature>
<sequence length="401" mass="42954">MAPPLAPDGIHLIRRVVLVILVLFALVQQSSAVYNVVNYGAKPDGRTNSTLAFSRAWTAACSSLVPATLYVPKGIFMVGAIAFRGPCRSRIMFQLTGTLIASSNYWSLGNSEDWILFHYVNRISIYGGGTVNAQGTTYWSCRMAGKSCPDPAKSISIQRSSNVFLSGLTSVNSKMFHIFVSRSANVRIHGVKLHAPSWSPNTDGIHIQNSKGVTVTSSLIKTGDDCISMGPGSKNIWIDAVTCGPGHGISIGSLGQAANEDGVQNVTVMNSILTGTQNGVRIKTWARAYTGYVTSVSFRNIVMRSVFNPIIIDQDYCPNNNNCPSQSSGVKISGVVFKNIKGTSATQVAVSFMCSSTNPCRGIKLQDINLSHYNKKITTTSSCQYAVGSSSGTVLPRSCLV</sequence>
<accession>A0AAN7PUI8</accession>
<evidence type="ECO:0000313" key="12">
    <source>
        <dbReference type="Proteomes" id="UP001345219"/>
    </source>
</evidence>
<dbReference type="SMART" id="SM00710">
    <property type="entry name" value="PbH1"/>
    <property type="match status" value="5"/>
</dbReference>
<dbReference type="GO" id="GO:0005975">
    <property type="term" value="P:carbohydrate metabolic process"/>
    <property type="evidence" value="ECO:0007669"/>
    <property type="project" value="InterPro"/>
</dbReference>
<keyword evidence="9" id="KW-1133">Transmembrane helix</keyword>
<gene>
    <name evidence="11" type="ORF">SAY87_020663</name>
</gene>
<name>A0AAN7PUI8_9MYRT</name>
<reference evidence="11 12" key="1">
    <citation type="journal article" date="2023" name="Hortic Res">
        <title>Pangenome of water caltrop reveals structural variations and asymmetric subgenome divergence after allopolyploidization.</title>
        <authorList>
            <person name="Zhang X."/>
            <person name="Chen Y."/>
            <person name="Wang L."/>
            <person name="Yuan Y."/>
            <person name="Fang M."/>
            <person name="Shi L."/>
            <person name="Lu R."/>
            <person name="Comes H.P."/>
            <person name="Ma Y."/>
            <person name="Chen Y."/>
            <person name="Huang G."/>
            <person name="Zhou Y."/>
            <person name="Zheng Z."/>
            <person name="Qiu Y."/>
        </authorList>
    </citation>
    <scope>NUCLEOTIDE SEQUENCE [LARGE SCALE GENOMIC DNA]</scope>
    <source>
        <tissue evidence="11">Roots</tissue>
    </source>
</reference>
<feature type="transmembrane region" description="Helical" evidence="9">
    <location>
        <begin position="56"/>
        <end position="83"/>
    </location>
</feature>
<dbReference type="Pfam" id="PF00295">
    <property type="entry name" value="Glyco_hydro_28"/>
    <property type="match status" value="1"/>
</dbReference>
<keyword evidence="12" id="KW-1185">Reference proteome</keyword>
<feature type="signal peptide" evidence="10">
    <location>
        <begin position="1"/>
        <end position="32"/>
    </location>
</feature>
<dbReference type="InterPro" id="IPR011050">
    <property type="entry name" value="Pectin_lyase_fold/virulence"/>
</dbReference>
<dbReference type="InterPro" id="IPR000743">
    <property type="entry name" value="Glyco_hydro_28"/>
</dbReference>
<evidence type="ECO:0000256" key="10">
    <source>
        <dbReference type="SAM" id="SignalP"/>
    </source>
</evidence>